<feature type="transmembrane region" description="Helical" evidence="2">
    <location>
        <begin position="90"/>
        <end position="114"/>
    </location>
</feature>
<keyword evidence="2" id="KW-1133">Transmembrane helix</keyword>
<dbReference type="EMBL" id="JH651379">
    <property type="protein sequence ID" value="EIJ39727.1"/>
    <property type="molecule type" value="Genomic_DNA"/>
</dbReference>
<evidence type="ECO:0000256" key="1">
    <source>
        <dbReference type="SAM" id="MobiDB-lite"/>
    </source>
</evidence>
<dbReference type="eggNOG" id="COG1808">
    <property type="taxonomic scope" value="Bacteria"/>
</dbReference>
<keyword evidence="4" id="KW-1185">Reference proteome</keyword>
<name>I3C7Y4_9FLAO</name>
<dbReference type="AlphaFoldDB" id="I3C7Y4"/>
<organism evidence="3 4">
    <name type="scientific">Galbibacter orientalis DSM 19592</name>
    <dbReference type="NCBI Taxonomy" id="926559"/>
    <lineage>
        <taxon>Bacteria</taxon>
        <taxon>Pseudomonadati</taxon>
        <taxon>Bacteroidota</taxon>
        <taxon>Flavobacteriia</taxon>
        <taxon>Flavobacteriales</taxon>
        <taxon>Flavobacteriaceae</taxon>
        <taxon>Galbibacter</taxon>
    </lineage>
</organism>
<feature type="transmembrane region" description="Helical" evidence="2">
    <location>
        <begin position="258"/>
        <end position="278"/>
    </location>
</feature>
<dbReference type="Proteomes" id="UP000004690">
    <property type="component" value="Unassembled WGS sequence"/>
</dbReference>
<reference evidence="3 4" key="1">
    <citation type="submission" date="2012-02" db="EMBL/GenBank/DDBJ databases">
        <title>Improved High-Quality Draft genome of Joostella marina DSM 19592.</title>
        <authorList>
            <consortium name="US DOE Joint Genome Institute (JGI-PGF)"/>
            <person name="Lucas S."/>
            <person name="Copeland A."/>
            <person name="Lapidus A."/>
            <person name="Bruce D."/>
            <person name="Goodwin L."/>
            <person name="Pitluck S."/>
            <person name="Peters L."/>
            <person name="Chertkov O."/>
            <person name="Ovchinnikova G."/>
            <person name="Kyrpides N."/>
            <person name="Mavromatis K."/>
            <person name="Detter J.C."/>
            <person name="Han C."/>
            <person name="Land M."/>
            <person name="Hauser L."/>
            <person name="Markowitz V."/>
            <person name="Cheng J.-F."/>
            <person name="Hugenholtz P."/>
            <person name="Woyke T."/>
            <person name="Wu D."/>
            <person name="Tindall B."/>
            <person name="Brambilla E."/>
            <person name="Klenk H.-P."/>
            <person name="Eisen J.A."/>
        </authorList>
    </citation>
    <scope>NUCLEOTIDE SEQUENCE [LARGE SCALE GENOMIC DNA]</scope>
    <source>
        <strain evidence="3 4">DSM 19592</strain>
    </source>
</reference>
<feature type="transmembrane region" description="Helical" evidence="2">
    <location>
        <begin position="216"/>
        <end position="238"/>
    </location>
</feature>
<evidence type="ECO:0000313" key="4">
    <source>
        <dbReference type="Proteomes" id="UP000004690"/>
    </source>
</evidence>
<evidence type="ECO:0000256" key="2">
    <source>
        <dbReference type="SAM" id="Phobius"/>
    </source>
</evidence>
<dbReference type="OrthoDB" id="9790659at2"/>
<evidence type="ECO:0000313" key="3">
    <source>
        <dbReference type="EMBL" id="EIJ39727.1"/>
    </source>
</evidence>
<dbReference type="PANTHER" id="PTHR20992:SF9">
    <property type="entry name" value="AT15442P-RELATED"/>
    <property type="match status" value="1"/>
</dbReference>
<sequence length="488" mass="55081">MEEEKKNGLGQDNITPTDNSSQEKVKRDFSGFLGSLKLFFSELLDIRNNTDQEATKESIVNDIPFKGHTSWILICSIFIASIGLNANSTAVVIGAMLISPLMGPILGIGMSLAINDIDTLRRSLKNFAVMVILSILTAFLFFKLFPLRDESSELLARTAPDIRDVLIAFFGGTALVIARAKKGTIASVIFGVAIATALMPPLCTVGFGLAKGNVDYAMGAMYLFLINTIFIALATFIVLKVLRFPMVKYVNSKKRKRIAQIASIFAILVMIPAGKTFYDVLQESNFKNQATKFINDDVKPYKFDDGGFLLDKYSVIEYNKGKGSKIELVFMGDAAIPKNIQETWREKMKSYSKLQNAELVIMGGENKQFDKFQYVNELYEAKKQEIVTKDEQIKVLEKEIDRLSRFAYNEVPFQEISKEIKINYSNILELGFGNEIKTDFKKIDTIPMFIIKWEKGMSSEKKIEASKKLTEWLKVRMKNDKIEVKYLD</sequence>
<dbReference type="InterPro" id="IPR005240">
    <property type="entry name" value="DUF389"/>
</dbReference>
<dbReference type="HOGENOM" id="CLU_032897_0_0_10"/>
<protein>
    <submittedName>
        <fullName evidence="3">Putative membrane protein</fullName>
    </submittedName>
</protein>
<feature type="transmembrane region" description="Helical" evidence="2">
    <location>
        <begin position="65"/>
        <end position="84"/>
    </location>
</feature>
<dbReference type="PANTHER" id="PTHR20992">
    <property type="entry name" value="AT15442P-RELATED"/>
    <property type="match status" value="1"/>
</dbReference>
<keyword evidence="2" id="KW-0472">Membrane</keyword>
<keyword evidence="2" id="KW-0812">Transmembrane</keyword>
<accession>I3C7Y4</accession>
<feature type="transmembrane region" description="Helical" evidence="2">
    <location>
        <begin position="126"/>
        <end position="145"/>
    </location>
</feature>
<proteinExistence type="predicted"/>
<dbReference type="RefSeq" id="WP_008613439.1">
    <property type="nucleotide sequence ID" value="NZ_JH651379.1"/>
</dbReference>
<dbReference type="Pfam" id="PF04087">
    <property type="entry name" value="DUF389"/>
    <property type="match status" value="1"/>
</dbReference>
<dbReference type="STRING" id="926559.JoomaDRAFT_2762"/>
<feature type="compositionally biased region" description="Polar residues" evidence="1">
    <location>
        <begin position="10"/>
        <end position="20"/>
    </location>
</feature>
<feature type="region of interest" description="Disordered" evidence="1">
    <location>
        <begin position="1"/>
        <end position="23"/>
    </location>
</feature>
<feature type="transmembrane region" description="Helical" evidence="2">
    <location>
        <begin position="188"/>
        <end position="210"/>
    </location>
</feature>
<gene>
    <name evidence="3" type="ORF">JoomaDRAFT_2762</name>
</gene>